<dbReference type="Pfam" id="PF22772">
    <property type="entry name" value="WsaF_C"/>
    <property type="match status" value="1"/>
</dbReference>
<keyword evidence="4" id="KW-1185">Reference proteome</keyword>
<evidence type="ECO:0000313" key="3">
    <source>
        <dbReference type="EMBL" id="MBB5887675.1"/>
    </source>
</evidence>
<dbReference type="InterPro" id="IPR048510">
    <property type="entry name" value="WsaF_N"/>
</dbReference>
<feature type="domain" description="WsaF N-terminal" evidence="1">
    <location>
        <begin position="83"/>
        <end position="226"/>
    </location>
</feature>
<dbReference type="Gene3D" id="3.40.50.2000">
    <property type="entry name" value="Glycogen Phosphorylase B"/>
    <property type="match status" value="1"/>
</dbReference>
<dbReference type="EMBL" id="JACHHV010000006">
    <property type="protein sequence ID" value="MBB5887675.1"/>
    <property type="molecule type" value="Genomic_DNA"/>
</dbReference>
<feature type="domain" description="WsaF C-terminal" evidence="2">
    <location>
        <begin position="269"/>
        <end position="402"/>
    </location>
</feature>
<dbReference type="Pfam" id="PF21374">
    <property type="entry name" value="WsaF_N"/>
    <property type="match status" value="1"/>
</dbReference>
<gene>
    <name evidence="3" type="ORF">HNQ37_000547</name>
</gene>
<evidence type="ECO:0008006" key="5">
    <source>
        <dbReference type="Google" id="ProtNLM"/>
    </source>
</evidence>
<dbReference type="GO" id="GO:0030247">
    <property type="term" value="F:polysaccharide binding"/>
    <property type="evidence" value="ECO:0007669"/>
    <property type="project" value="InterPro"/>
</dbReference>
<reference evidence="3 4" key="1">
    <citation type="submission" date="2020-08" db="EMBL/GenBank/DDBJ databases">
        <title>Genomic Encyclopedia of Type Strains, Phase IV (KMG-IV): sequencing the most valuable type-strain genomes for metagenomic binning, comparative biology and taxonomic classification.</title>
        <authorList>
            <person name="Goeker M."/>
        </authorList>
    </citation>
    <scope>NUCLEOTIDE SEQUENCE [LARGE SCALE GENOMIC DNA]</scope>
    <source>
        <strain evidence="3 4">DSM 14925</strain>
    </source>
</reference>
<dbReference type="RefSeq" id="WP_183539064.1">
    <property type="nucleotide sequence ID" value="NZ_JACHHV010000006.1"/>
</dbReference>
<evidence type="ECO:0000259" key="1">
    <source>
        <dbReference type="Pfam" id="PF21374"/>
    </source>
</evidence>
<organism evidence="3 4">
    <name type="scientific">Lactovum miscens</name>
    <dbReference type="NCBI Taxonomy" id="190387"/>
    <lineage>
        <taxon>Bacteria</taxon>
        <taxon>Bacillati</taxon>
        <taxon>Bacillota</taxon>
        <taxon>Bacilli</taxon>
        <taxon>Lactobacillales</taxon>
        <taxon>Streptococcaceae</taxon>
        <taxon>Lactovum</taxon>
    </lineage>
</organism>
<name>A0A841C5F9_9LACT</name>
<dbReference type="InterPro" id="IPR055050">
    <property type="entry name" value="WsaF_C"/>
</dbReference>
<proteinExistence type="predicted"/>
<dbReference type="AlphaFoldDB" id="A0A841C5F9"/>
<dbReference type="Proteomes" id="UP000562464">
    <property type="component" value="Unassembled WGS sequence"/>
</dbReference>
<evidence type="ECO:0000313" key="4">
    <source>
        <dbReference type="Proteomes" id="UP000562464"/>
    </source>
</evidence>
<evidence type="ECO:0000259" key="2">
    <source>
        <dbReference type="Pfam" id="PF22772"/>
    </source>
</evidence>
<protein>
    <recommendedName>
        <fullName evidence="5">Glycosyltransferase</fullName>
    </recommendedName>
</protein>
<dbReference type="Gene3D" id="3.40.50.11090">
    <property type="match status" value="1"/>
</dbReference>
<accession>A0A841C5F9</accession>
<sequence length="446" mass="50259">MTGKEFFIRAVRKSSSILTRALRKGANVTNRVENKTNRILMGTDPSIKLNKAVPFQKIYYEGLSLVTPLNPAMPAIGSKPSVTLLIPSLDNSSFFGGAATALIVAAKFALKMGRQLRIVQTVKTGDSVDLEAHFHSEGINIKNDQIKVISVAERKFDILAYIPMHKEDLFIVSAWWDAYLVNKLPVDKFVYLVQDFEPAFYNNSDQYVLAEGTYQSSKIIPLCNTKLMYDFMLERQYPEIVKDNAYFFEPAVSRLASGKLIHKEHGVKQRIFLYGRQNVSRNLFFTAIEALNIALNKGYITGENFEFYMAGQEGLPDIILESGVRIQNVGKMSMGDYIQFSKTIDIAISPMMAPHPNYPTLEFASIGSAVVTTKYSNKQSLGTYSKNIFMSDTDAESMAEMIKLAAEKKYDEKLRDLEDNVILSDWDDSLATPIIEIVRKFNFVIE</sequence>
<comment type="caution">
    <text evidence="3">The sequence shown here is derived from an EMBL/GenBank/DDBJ whole genome shotgun (WGS) entry which is preliminary data.</text>
</comment>